<dbReference type="InterPro" id="IPR012032">
    <property type="entry name" value="UCP006598"/>
</dbReference>
<evidence type="ECO:0000313" key="1">
    <source>
        <dbReference type="EMBL" id="QXO94649.1"/>
    </source>
</evidence>
<accession>A0A8F5ZGK7</accession>
<proteinExistence type="predicted"/>
<dbReference type="Proteomes" id="UP000694228">
    <property type="component" value="Chromosome"/>
</dbReference>
<protein>
    <submittedName>
        <fullName evidence="1">DUF2117 domain-containing protein</fullName>
    </submittedName>
</protein>
<dbReference type="EMBL" id="CP077107">
    <property type="protein sequence ID" value="QXO94649.1"/>
    <property type="molecule type" value="Genomic_DNA"/>
</dbReference>
<sequence>MYERNPEGEPSRLFTIIPHNWFQGGLFIPTHDLTLIFHGADVFDYGDAARLISLLHPRLSLVAGVMARTAAEESGLLVTYDGRRPSEILAESPLDQVVLIHRAKTNASAHRFGSLIHSHLKDRGLILIDPGTCQIFTWEPGDPSLSTWLSEITGYPVVSGNYHDISPPDTRVIGGCLPGEPVFVNGIIIGYATSEEAIISLQNGTIQAVSGIDLKDHGVEKLVRFGCPDVSKAWCKSGNIRISRPKKGTRNVQKGHVVVIDHAAMSCFRAFNPEICGLVTIGDDTTSICGHIGCFRGIPVLGITDGDIDGIVPEGYAPGSVVLQAVRERDDDLGIEIAGKVPNEPVDWDTWVEEIILELGDRVRVVHREPHDK</sequence>
<gene>
    <name evidence="1" type="ORF">KSK55_15270</name>
</gene>
<dbReference type="AlphaFoldDB" id="A0A8F5ZGK7"/>
<name>A0A8F5ZGK7_METHU</name>
<dbReference type="OrthoDB" id="120859at2157"/>
<evidence type="ECO:0000313" key="2">
    <source>
        <dbReference type="Proteomes" id="UP000694228"/>
    </source>
</evidence>
<reference evidence="1 2" key="1">
    <citation type="submission" date="2021-06" db="EMBL/GenBank/DDBJ databases">
        <title>Complete genome sequence of the secondary alcohol utilizing methanogen Methanospirillum hungatei strain GP1.</title>
        <authorList>
            <person name="Day L.A."/>
            <person name="Costa K.C."/>
        </authorList>
    </citation>
    <scope>NUCLEOTIDE SEQUENCE [LARGE SCALE GENOMIC DNA]</scope>
    <source>
        <strain evidence="1 2">GP1</strain>
    </source>
</reference>
<dbReference type="Pfam" id="PF09890">
    <property type="entry name" value="DUF2117"/>
    <property type="match status" value="1"/>
</dbReference>
<organism evidence="1 2">
    <name type="scientific">Methanospirillum hungatei</name>
    <dbReference type="NCBI Taxonomy" id="2203"/>
    <lineage>
        <taxon>Archaea</taxon>
        <taxon>Methanobacteriati</taxon>
        <taxon>Methanobacteriota</taxon>
        <taxon>Stenosarchaea group</taxon>
        <taxon>Methanomicrobia</taxon>
        <taxon>Methanomicrobiales</taxon>
        <taxon>Methanospirillaceae</taxon>
        <taxon>Methanospirillum</taxon>
    </lineage>
</organism>